<organism evidence="1 2">
    <name type="scientific">Cellvibrio mixtus</name>
    <dbReference type="NCBI Taxonomy" id="39650"/>
    <lineage>
        <taxon>Bacteria</taxon>
        <taxon>Pseudomonadati</taxon>
        <taxon>Pseudomonadota</taxon>
        <taxon>Gammaproteobacteria</taxon>
        <taxon>Cellvibrionales</taxon>
        <taxon>Cellvibrionaceae</taxon>
        <taxon>Cellvibrio</taxon>
    </lineage>
</organism>
<proteinExistence type="predicted"/>
<accession>A0A266QCG7</accession>
<dbReference type="AlphaFoldDB" id="A0A266QCG7"/>
<evidence type="ECO:0000313" key="2">
    <source>
        <dbReference type="Proteomes" id="UP000216101"/>
    </source>
</evidence>
<reference evidence="2" key="1">
    <citation type="submission" date="2017-05" db="EMBL/GenBank/DDBJ databases">
        <authorList>
            <person name="Barney B.M."/>
        </authorList>
    </citation>
    <scope>NUCLEOTIDE SEQUENCE [LARGE SCALE GENOMIC DNA]</scope>
    <source>
        <strain evidence="2">PSBB022</strain>
    </source>
</reference>
<sequence>MTKSWGYDSNAYATAGTDLFAAAYTATGDNSIKAGVDITVDGLHFYSTAANVLRYRPAGSTNNATTLPWWNTNGAFFSNNTTMMPAVGDDIPSTATVRTYISIPVEAGKAFTIKVNFKQTGSGATAAKVALIGGATVKVLAVADASFAAAGGDTGSSITLSLDATHSLTEVRFIYGREGISTGGVNITDIERIQ</sequence>
<evidence type="ECO:0008006" key="3">
    <source>
        <dbReference type="Google" id="ProtNLM"/>
    </source>
</evidence>
<gene>
    <name evidence="1" type="ORF">CBP51_11500</name>
</gene>
<keyword evidence="2" id="KW-1185">Reference proteome</keyword>
<dbReference type="EMBL" id="NHNI01000001">
    <property type="protein sequence ID" value="OZY87562.1"/>
    <property type="molecule type" value="Genomic_DNA"/>
</dbReference>
<comment type="caution">
    <text evidence="1">The sequence shown here is derived from an EMBL/GenBank/DDBJ whole genome shotgun (WGS) entry which is preliminary data.</text>
</comment>
<dbReference type="Proteomes" id="UP000216101">
    <property type="component" value="Unassembled WGS sequence"/>
</dbReference>
<evidence type="ECO:0000313" key="1">
    <source>
        <dbReference type="EMBL" id="OZY87562.1"/>
    </source>
</evidence>
<name>A0A266QCG7_9GAMM</name>
<protein>
    <recommendedName>
        <fullName evidence="3">Malectin domain-containing protein</fullName>
    </recommendedName>
</protein>